<name>A0A6S7H649_PARCT</name>
<dbReference type="GO" id="GO:0004791">
    <property type="term" value="F:thioredoxin-disulfide reductase (NADPH) activity"/>
    <property type="evidence" value="ECO:0007669"/>
    <property type="project" value="TreeGrafter"/>
</dbReference>
<organism evidence="1 2">
    <name type="scientific">Paramuricea clavata</name>
    <name type="common">Red gorgonian</name>
    <name type="synonym">Violescent sea-whip</name>
    <dbReference type="NCBI Taxonomy" id="317549"/>
    <lineage>
        <taxon>Eukaryota</taxon>
        <taxon>Metazoa</taxon>
        <taxon>Cnidaria</taxon>
        <taxon>Anthozoa</taxon>
        <taxon>Octocorallia</taxon>
        <taxon>Malacalcyonacea</taxon>
        <taxon>Plexauridae</taxon>
        <taxon>Paramuricea</taxon>
    </lineage>
</organism>
<dbReference type="SUPFAM" id="SSF52833">
    <property type="entry name" value="Thioredoxin-like"/>
    <property type="match status" value="2"/>
</dbReference>
<evidence type="ECO:0000313" key="2">
    <source>
        <dbReference type="Proteomes" id="UP001152795"/>
    </source>
</evidence>
<keyword evidence="2" id="KW-1185">Reference proteome</keyword>
<dbReference type="AlphaFoldDB" id="A0A6S7H649"/>
<dbReference type="Gene3D" id="3.40.30.10">
    <property type="entry name" value="Glutaredoxin"/>
    <property type="match status" value="2"/>
</dbReference>
<dbReference type="OrthoDB" id="189920at2759"/>
<proteinExistence type="predicted"/>
<dbReference type="EMBL" id="CACRXK020004020">
    <property type="protein sequence ID" value="CAB4001175.1"/>
    <property type="molecule type" value="Genomic_DNA"/>
</dbReference>
<evidence type="ECO:0000313" key="1">
    <source>
        <dbReference type="EMBL" id="CAB4001175.1"/>
    </source>
</evidence>
<sequence length="421" mass="47409">MSKVFHLLGDNFINKDGDSIALTSIQGKDKIIAVYFSAHWCPPCRNFTPKLAKFYNSVKQSQNGANFELIFVSSDKTEKEFSEYLSQMPWYALPYNKRTEKGKLSKHFKVNGIPTLIFLDGETGKVINKNGRSAVDTDPEGKNFPWKAKLLHDILKKGEYITNNDEKKLSFEEDIKGKVLGIYFSAHWCPPCKAFTPMLCDTYKAINKDEKKFEIIFVSSDQNEEAFKAYFAEMPFLALPYENAIKDDLSDYFEVEGIPMLIILDGDGKLITSSGRAVVSGDKEGKKFPWNPEPVEIFDEVSGPKVNDEACLIYIPAGDQETADQMKAILTPFGKECQKVSKEEDTPQDLFFFVAPTGANPVVESLCEFLGINKDEKSLFIVDVPSGELYKSTTAEPVQEEVSKFINDYRGGKLVAKNIRE</sequence>
<dbReference type="GO" id="GO:0005634">
    <property type="term" value="C:nucleus"/>
    <property type="evidence" value="ECO:0007669"/>
    <property type="project" value="TreeGrafter"/>
</dbReference>
<dbReference type="InterPro" id="IPR012336">
    <property type="entry name" value="Thioredoxin-like_fold"/>
</dbReference>
<accession>A0A6S7H649</accession>
<dbReference type="PANTHER" id="PTHR46472">
    <property type="entry name" value="NUCLEOREDOXIN"/>
    <property type="match status" value="1"/>
</dbReference>
<dbReference type="CDD" id="cd02964">
    <property type="entry name" value="TryX_like_family"/>
    <property type="match status" value="1"/>
</dbReference>
<dbReference type="GO" id="GO:0031397">
    <property type="term" value="P:negative regulation of protein ubiquitination"/>
    <property type="evidence" value="ECO:0007669"/>
    <property type="project" value="TreeGrafter"/>
</dbReference>
<dbReference type="InterPro" id="IPR036249">
    <property type="entry name" value="Thioredoxin-like_sf"/>
</dbReference>
<dbReference type="PANTHER" id="PTHR46472:SF1">
    <property type="entry name" value="NUCLEOREDOXIN"/>
    <property type="match status" value="1"/>
</dbReference>
<dbReference type="Proteomes" id="UP001152795">
    <property type="component" value="Unassembled WGS sequence"/>
</dbReference>
<dbReference type="Pfam" id="PF13905">
    <property type="entry name" value="Thioredoxin_8"/>
    <property type="match status" value="2"/>
</dbReference>
<reference evidence="1" key="1">
    <citation type="submission" date="2020-04" db="EMBL/GenBank/DDBJ databases">
        <authorList>
            <person name="Alioto T."/>
            <person name="Alioto T."/>
            <person name="Gomez Garrido J."/>
        </authorList>
    </citation>
    <scope>NUCLEOTIDE SEQUENCE</scope>
    <source>
        <strain evidence="1">A484AB</strain>
    </source>
</reference>
<comment type="caution">
    <text evidence="1">The sequence shown here is derived from an EMBL/GenBank/DDBJ whole genome shotgun (WGS) entry which is preliminary data.</text>
</comment>
<dbReference type="InterPro" id="IPR013766">
    <property type="entry name" value="Thioredoxin_domain"/>
</dbReference>
<dbReference type="GO" id="GO:0030178">
    <property type="term" value="P:negative regulation of Wnt signaling pathway"/>
    <property type="evidence" value="ECO:0007669"/>
    <property type="project" value="TreeGrafter"/>
</dbReference>
<dbReference type="PROSITE" id="PS51352">
    <property type="entry name" value="THIOREDOXIN_2"/>
    <property type="match status" value="2"/>
</dbReference>
<gene>
    <name evidence="1" type="ORF">PACLA_8A021287</name>
</gene>
<protein>
    <submittedName>
        <fullName evidence="1">Nucleoredoxin-like</fullName>
    </submittedName>
</protein>